<name>A0A069QG58_HOYLO</name>
<gene>
    <name evidence="2" type="ORF">HMPREF1991_02929</name>
</gene>
<reference evidence="2 3" key="1">
    <citation type="submission" date="2013-08" db="EMBL/GenBank/DDBJ databases">
        <authorList>
            <person name="Weinstock G."/>
            <person name="Sodergren E."/>
            <person name="Wylie T."/>
            <person name="Fulton L."/>
            <person name="Fulton R."/>
            <person name="Fronick C."/>
            <person name="O'Laughlin M."/>
            <person name="Godfrey J."/>
            <person name="Miner T."/>
            <person name="Herter B."/>
            <person name="Appelbaum E."/>
            <person name="Cordes M."/>
            <person name="Lek S."/>
            <person name="Wollam A."/>
            <person name="Pepin K.H."/>
            <person name="Palsikar V.B."/>
            <person name="Mitreva M."/>
            <person name="Wilson R.K."/>
        </authorList>
    </citation>
    <scope>NUCLEOTIDE SEQUENCE [LARGE SCALE GENOMIC DNA]</scope>
    <source>
        <strain evidence="2 3">ATCC 15930</strain>
    </source>
</reference>
<dbReference type="EMBL" id="JNGW01000127">
    <property type="protein sequence ID" value="KDR51019.1"/>
    <property type="molecule type" value="Genomic_DNA"/>
</dbReference>
<keyword evidence="3" id="KW-1185">Reference proteome</keyword>
<protein>
    <recommendedName>
        <fullName evidence="4">Thioredoxin domain-containing protein</fullName>
    </recommendedName>
</protein>
<dbReference type="AlphaFoldDB" id="A0A069QG58"/>
<proteinExistence type="predicted"/>
<organism evidence="2 3">
    <name type="scientific">Hoylesella loescheii DSM 19665 = JCM 12249 = ATCC 15930</name>
    <dbReference type="NCBI Taxonomy" id="1122985"/>
    <lineage>
        <taxon>Bacteria</taxon>
        <taxon>Pseudomonadati</taxon>
        <taxon>Bacteroidota</taxon>
        <taxon>Bacteroidia</taxon>
        <taxon>Bacteroidales</taxon>
        <taxon>Prevotellaceae</taxon>
        <taxon>Hoylesella</taxon>
    </lineage>
</organism>
<comment type="caution">
    <text evidence="2">The sequence shown here is derived from an EMBL/GenBank/DDBJ whole genome shotgun (WGS) entry which is preliminary data.</text>
</comment>
<evidence type="ECO:0008006" key="4">
    <source>
        <dbReference type="Google" id="ProtNLM"/>
    </source>
</evidence>
<dbReference type="Gene3D" id="2.60.40.10">
    <property type="entry name" value="Immunoglobulins"/>
    <property type="match status" value="1"/>
</dbReference>
<sequence>MIFKFTNKQKMKKQLLLRLCALITMFYVSITAFAAFGENNLAPIAAPRLFVAKGATNAKGTFSCVNYGSNSVTSFRYKTTMNGKVVEEKDVKLAEPIKAGDNGQVQVKVPALNQTGDYQLVCEITLVNGKPNTTTFSSSTLDITMVTKVPTCRVVFEDYTATWCQYCPRATAIMEYLTKKHPDDFIGIAVHQGDPMSIGGYKRPVVGKIGLPYVWSSRTEKVGGNTGEEAYQKVKARGAVMDIDVKAQWDASGKAIKVQSTTTFRTNLPNANYALAYVVIEDGVHNASWGQANDFNGETGLLAENQEFGPFVKEDRVVYGLKYNHVARTFLGIDNGLQGSLPNKVVADQAIKHEATFNGIGRSWTAQNKNNLRVVVMVIDNTTHNTANAARCQITPYGTTAISAANATAERVEVARFNLNGQRLSAPEKGINIVKYSDGTVEKVRVRQ</sequence>
<feature type="chain" id="PRO_5001665244" description="Thioredoxin domain-containing protein" evidence="1">
    <location>
        <begin position="35"/>
        <end position="448"/>
    </location>
</feature>
<dbReference type="PATRIC" id="fig|1122985.7.peg.3029"/>
<evidence type="ECO:0000313" key="3">
    <source>
        <dbReference type="Proteomes" id="UP000027442"/>
    </source>
</evidence>
<accession>A0A069QG58</accession>
<feature type="signal peptide" evidence="1">
    <location>
        <begin position="1"/>
        <end position="34"/>
    </location>
</feature>
<dbReference type="InterPro" id="IPR036249">
    <property type="entry name" value="Thioredoxin-like_sf"/>
</dbReference>
<dbReference type="HOGENOM" id="CLU_622350_0_0_10"/>
<evidence type="ECO:0000313" key="2">
    <source>
        <dbReference type="EMBL" id="KDR51019.1"/>
    </source>
</evidence>
<keyword evidence="1" id="KW-0732">Signal</keyword>
<dbReference type="SUPFAM" id="SSF52833">
    <property type="entry name" value="Thioredoxin-like"/>
    <property type="match status" value="1"/>
</dbReference>
<dbReference type="Proteomes" id="UP000027442">
    <property type="component" value="Unassembled WGS sequence"/>
</dbReference>
<evidence type="ECO:0000256" key="1">
    <source>
        <dbReference type="SAM" id="SignalP"/>
    </source>
</evidence>
<dbReference type="InterPro" id="IPR013783">
    <property type="entry name" value="Ig-like_fold"/>
</dbReference>